<sequence length="221" mass="25638">MVAQSSIRTRIREAQASDQHLQFISSQIASGQQTEFTRDEEGIIFFRGRLCVPQSHPVLQELLQEAHRSRFTIHLGGTRMYRDLRRSYWWNGMKKDIADFVARCLVCQQVKAEHQRPAGLLQRIPIPEWKWDHITMDFVVGLPRTRRGHDAIWVIVDRLTKSAHFLAIRRTDSLDRLADLYCREIIRLHGVPLSIILDRDPRFTPRFAESAAALGTQTASR</sequence>
<organism evidence="2 3">
    <name type="scientific">Zingiber officinale</name>
    <name type="common">Ginger</name>
    <name type="synonym">Amomum zingiber</name>
    <dbReference type="NCBI Taxonomy" id="94328"/>
    <lineage>
        <taxon>Eukaryota</taxon>
        <taxon>Viridiplantae</taxon>
        <taxon>Streptophyta</taxon>
        <taxon>Embryophyta</taxon>
        <taxon>Tracheophyta</taxon>
        <taxon>Spermatophyta</taxon>
        <taxon>Magnoliopsida</taxon>
        <taxon>Liliopsida</taxon>
        <taxon>Zingiberales</taxon>
        <taxon>Zingiberaceae</taxon>
        <taxon>Zingiber</taxon>
    </lineage>
</organism>
<dbReference type="Gene3D" id="1.10.340.70">
    <property type="match status" value="1"/>
</dbReference>
<dbReference type="GO" id="GO:0003676">
    <property type="term" value="F:nucleic acid binding"/>
    <property type="evidence" value="ECO:0007669"/>
    <property type="project" value="InterPro"/>
</dbReference>
<keyword evidence="3" id="KW-1185">Reference proteome</keyword>
<dbReference type="Gene3D" id="3.30.420.10">
    <property type="entry name" value="Ribonuclease H-like superfamily/Ribonuclease H"/>
    <property type="match status" value="1"/>
</dbReference>
<reference evidence="2 3" key="1">
    <citation type="submission" date="2020-08" db="EMBL/GenBank/DDBJ databases">
        <title>Plant Genome Project.</title>
        <authorList>
            <person name="Zhang R.-G."/>
        </authorList>
    </citation>
    <scope>NUCLEOTIDE SEQUENCE [LARGE SCALE GENOMIC DNA]</scope>
    <source>
        <tissue evidence="2">Rhizome</tissue>
    </source>
</reference>
<evidence type="ECO:0000259" key="1">
    <source>
        <dbReference type="PROSITE" id="PS50994"/>
    </source>
</evidence>
<dbReference type="PANTHER" id="PTHR45835">
    <property type="entry name" value="YALI0A06105P"/>
    <property type="match status" value="1"/>
</dbReference>
<gene>
    <name evidence="2" type="ORF">ZIOFF_018234</name>
</gene>
<feature type="domain" description="Integrase catalytic" evidence="1">
    <location>
        <begin position="121"/>
        <end position="221"/>
    </location>
</feature>
<dbReference type="PROSITE" id="PS50994">
    <property type="entry name" value="INTEGRASE"/>
    <property type="match status" value="1"/>
</dbReference>
<dbReference type="GO" id="GO:0015074">
    <property type="term" value="P:DNA integration"/>
    <property type="evidence" value="ECO:0007669"/>
    <property type="project" value="InterPro"/>
</dbReference>
<dbReference type="SUPFAM" id="SSF53098">
    <property type="entry name" value="Ribonuclease H-like"/>
    <property type="match status" value="1"/>
</dbReference>
<accession>A0A8J5HG78</accession>
<dbReference type="AlphaFoldDB" id="A0A8J5HG78"/>
<name>A0A8J5HG78_ZINOF</name>
<proteinExistence type="predicted"/>
<evidence type="ECO:0000313" key="2">
    <source>
        <dbReference type="EMBL" id="KAG6521168.1"/>
    </source>
</evidence>
<comment type="caution">
    <text evidence="2">The sequence shown here is derived from an EMBL/GenBank/DDBJ whole genome shotgun (WGS) entry which is preliminary data.</text>
</comment>
<dbReference type="InterPro" id="IPR041588">
    <property type="entry name" value="Integrase_H2C2"/>
</dbReference>
<dbReference type="EMBL" id="JACMSC010000005">
    <property type="protein sequence ID" value="KAG6521168.1"/>
    <property type="molecule type" value="Genomic_DNA"/>
</dbReference>
<evidence type="ECO:0000313" key="3">
    <source>
        <dbReference type="Proteomes" id="UP000734854"/>
    </source>
</evidence>
<protein>
    <recommendedName>
        <fullName evidence="1">Integrase catalytic domain-containing protein</fullName>
    </recommendedName>
</protein>
<dbReference type="InterPro" id="IPR036397">
    <property type="entry name" value="RNaseH_sf"/>
</dbReference>
<dbReference type="FunFam" id="1.10.340.70:FF:000001">
    <property type="entry name" value="Retrovirus-related Pol polyprotein from transposon gypsy-like Protein"/>
    <property type="match status" value="1"/>
</dbReference>
<dbReference type="InterPro" id="IPR012337">
    <property type="entry name" value="RNaseH-like_sf"/>
</dbReference>
<dbReference type="PANTHER" id="PTHR45835:SF99">
    <property type="entry name" value="CHROMO DOMAIN-CONTAINING PROTEIN-RELATED"/>
    <property type="match status" value="1"/>
</dbReference>
<dbReference type="Proteomes" id="UP000734854">
    <property type="component" value="Unassembled WGS sequence"/>
</dbReference>
<dbReference type="InterPro" id="IPR001584">
    <property type="entry name" value="Integrase_cat-core"/>
</dbReference>
<dbReference type="Pfam" id="PF17921">
    <property type="entry name" value="Integrase_H2C2"/>
    <property type="match status" value="1"/>
</dbReference>